<name>A0A8F9TV10_9BACT</name>
<dbReference type="NCBIfam" id="TIGR02165">
    <property type="entry name" value="cas5_6_GSU0054"/>
    <property type="match status" value="1"/>
</dbReference>
<dbReference type="RefSeq" id="WP_220161897.1">
    <property type="nucleotide sequence ID" value="NZ_CP080507.1"/>
</dbReference>
<gene>
    <name evidence="1" type="primary">cas5u6u</name>
    <name evidence="1" type="ORF">K0B96_16040</name>
</gene>
<keyword evidence="2" id="KW-1185">Reference proteome</keyword>
<dbReference type="AlphaFoldDB" id="A0A8F9TV10"/>
<sequence length="508" mass="55141">MPTLSVRFIGGHYHATPWNKAQNEGAVEWPPSPWRLLRALIATGYAKLPEWQEGVPPPVARSLIERLASVLPAYKLPPATGAHTRHYMPTDAKPTLVLDARAVVHPDHAPLLVHWPVDLPPDEHALFAALALRLGYLGRAESWTECEFVTSPATPPSAVSGWTVPHDADEPTPPYCGQLALIAPVSTPAYSAWLNTLPKPKSTKAKNSAPAPTLFDALHVETSWLQKNGWSAPPGSRLVIYDRPVGNAITVAPPPKRVPRPRETVAFALLALSSSARSRSPMPLRERTLPQAELLHRAIASKVGKVADSPEAVAELIGLDSARKPITGHLHAHILPLTLLAADNHLDHILVWAPGGLSGTSQDVLRSLRKTYMKGGVGEVEVRFAGSGSFDDLRKIPALRHVLGEAKVWQSLTPFVPPRHQKKNGRNTLDGQIRAELSSRGLPEPGNIEVLPSESVCFRHFARIRRDGVRPPADLSYGVRLTFLRPIAGPLALGYAAHFGLGLFSPVD</sequence>
<dbReference type="EMBL" id="CP080507">
    <property type="protein sequence ID" value="QYM78793.1"/>
    <property type="molecule type" value="Genomic_DNA"/>
</dbReference>
<reference evidence="1" key="1">
    <citation type="submission" date="2021-08" db="EMBL/GenBank/DDBJ databases">
        <title>Genome of a novel bacterium of the phylum Verrucomicrobia, Oleiharenicola sp. KSB-15.</title>
        <authorList>
            <person name="Chung J.-H."/>
            <person name="Ahn J.-H."/>
            <person name="Yoon Y."/>
            <person name="Kim D.-Y."/>
            <person name="An S.-H."/>
            <person name="Park I."/>
            <person name="Yeon J."/>
        </authorList>
    </citation>
    <scope>NUCLEOTIDE SEQUENCE</scope>
    <source>
        <strain evidence="1">KSB-15</strain>
    </source>
</reference>
<dbReference type="InterPro" id="IPR019089">
    <property type="entry name" value="Cas_GSU0054"/>
</dbReference>
<evidence type="ECO:0000313" key="2">
    <source>
        <dbReference type="Proteomes" id="UP000825051"/>
    </source>
</evidence>
<organism evidence="1 2">
    <name type="scientific">Horticoccus luteus</name>
    <dbReference type="NCBI Taxonomy" id="2862869"/>
    <lineage>
        <taxon>Bacteria</taxon>
        <taxon>Pseudomonadati</taxon>
        <taxon>Verrucomicrobiota</taxon>
        <taxon>Opitutia</taxon>
        <taxon>Opitutales</taxon>
        <taxon>Opitutaceae</taxon>
        <taxon>Horticoccus</taxon>
    </lineage>
</organism>
<dbReference type="Proteomes" id="UP000825051">
    <property type="component" value="Chromosome"/>
</dbReference>
<proteinExistence type="predicted"/>
<protein>
    <submittedName>
        <fullName evidence="1">Type I-U CRISPR-associated protein Cas5/Cas6</fullName>
    </submittedName>
</protein>
<dbReference type="KEGG" id="ole:K0B96_16040"/>
<accession>A0A8F9TV10</accession>
<evidence type="ECO:0000313" key="1">
    <source>
        <dbReference type="EMBL" id="QYM78793.1"/>
    </source>
</evidence>